<gene>
    <name evidence="6" type="ORF">DFP72DRAFT_882239</name>
</gene>
<evidence type="ECO:0000259" key="5">
    <source>
        <dbReference type="PROSITE" id="PS50850"/>
    </source>
</evidence>
<feature type="transmembrane region" description="Helical" evidence="4">
    <location>
        <begin position="631"/>
        <end position="652"/>
    </location>
</feature>
<dbReference type="InterPro" id="IPR036259">
    <property type="entry name" value="MFS_trans_sf"/>
</dbReference>
<dbReference type="Gene3D" id="1.20.1250.20">
    <property type="entry name" value="MFS general substrate transporter like domains"/>
    <property type="match status" value="2"/>
</dbReference>
<dbReference type="AlphaFoldDB" id="A0A8H6M940"/>
<keyword evidence="4" id="KW-1133">Transmembrane helix</keyword>
<evidence type="ECO:0000256" key="3">
    <source>
        <dbReference type="SAM" id="MobiDB-lite"/>
    </source>
</evidence>
<feature type="transmembrane region" description="Helical" evidence="4">
    <location>
        <begin position="468"/>
        <end position="491"/>
    </location>
</feature>
<dbReference type="InterPro" id="IPR050327">
    <property type="entry name" value="Proton-linked_MCT"/>
</dbReference>
<dbReference type="GO" id="GO:0022857">
    <property type="term" value="F:transmembrane transporter activity"/>
    <property type="evidence" value="ECO:0007669"/>
    <property type="project" value="InterPro"/>
</dbReference>
<evidence type="ECO:0000313" key="6">
    <source>
        <dbReference type="EMBL" id="KAF6760458.1"/>
    </source>
</evidence>
<feature type="compositionally biased region" description="Basic and acidic residues" evidence="3">
    <location>
        <begin position="246"/>
        <end position="274"/>
    </location>
</feature>
<feature type="compositionally biased region" description="Pro residues" evidence="3">
    <location>
        <begin position="146"/>
        <end position="156"/>
    </location>
</feature>
<feature type="region of interest" description="Disordered" evidence="3">
    <location>
        <begin position="286"/>
        <end position="312"/>
    </location>
</feature>
<accession>A0A8H6M940</accession>
<keyword evidence="7" id="KW-1185">Reference proteome</keyword>
<name>A0A8H6M940_9AGAR</name>
<feature type="compositionally biased region" description="Basic and acidic residues" evidence="3">
    <location>
        <begin position="76"/>
        <end position="89"/>
    </location>
</feature>
<dbReference type="PANTHER" id="PTHR11360">
    <property type="entry name" value="MONOCARBOXYLATE TRANSPORTER"/>
    <property type="match status" value="1"/>
</dbReference>
<comment type="subcellular location">
    <subcellularLocation>
        <location evidence="1">Membrane</location>
        <topology evidence="1">Multi-pass membrane protein</topology>
    </subcellularLocation>
</comment>
<reference evidence="6 7" key="1">
    <citation type="submission" date="2020-07" db="EMBL/GenBank/DDBJ databases">
        <title>Comparative genomics of pyrophilous fungi reveals a link between fire events and developmental genes.</title>
        <authorList>
            <consortium name="DOE Joint Genome Institute"/>
            <person name="Steindorff A.S."/>
            <person name="Carver A."/>
            <person name="Calhoun S."/>
            <person name="Stillman K."/>
            <person name="Liu H."/>
            <person name="Lipzen A."/>
            <person name="Pangilinan J."/>
            <person name="Labutti K."/>
            <person name="Bruns T.D."/>
            <person name="Grigoriev I.V."/>
        </authorList>
    </citation>
    <scope>NUCLEOTIDE SEQUENCE [LARGE SCALE GENOMIC DNA]</scope>
    <source>
        <strain evidence="6 7">CBS 144469</strain>
    </source>
</reference>
<feature type="transmembrane region" description="Helical" evidence="4">
    <location>
        <begin position="741"/>
        <end position="759"/>
    </location>
</feature>
<feature type="transmembrane region" description="Helical" evidence="4">
    <location>
        <begin position="537"/>
        <end position="559"/>
    </location>
</feature>
<feature type="compositionally biased region" description="Low complexity" evidence="3">
    <location>
        <begin position="189"/>
        <end position="203"/>
    </location>
</feature>
<feature type="transmembrane region" description="Helical" evidence="4">
    <location>
        <begin position="765"/>
        <end position="789"/>
    </location>
</feature>
<feature type="transmembrane region" description="Helical" evidence="4">
    <location>
        <begin position="712"/>
        <end position="729"/>
    </location>
</feature>
<keyword evidence="4" id="KW-0812">Transmembrane</keyword>
<dbReference type="PANTHER" id="PTHR11360:SF234">
    <property type="entry name" value="MFS-TYPE TRANSPORTER DBAD-RELATED"/>
    <property type="match status" value="1"/>
</dbReference>
<evidence type="ECO:0000256" key="1">
    <source>
        <dbReference type="ARBA" id="ARBA00004141"/>
    </source>
</evidence>
<comment type="similarity">
    <text evidence="2">Belongs to the major facilitator superfamily. Monocarboxylate porter (TC 2.A.1.13) family.</text>
</comment>
<feature type="transmembrane region" description="Helical" evidence="4">
    <location>
        <begin position="511"/>
        <end position="530"/>
    </location>
</feature>
<dbReference type="SUPFAM" id="SSF103473">
    <property type="entry name" value="MFS general substrate transporter"/>
    <property type="match status" value="1"/>
</dbReference>
<dbReference type="PROSITE" id="PS50850">
    <property type="entry name" value="MFS"/>
    <property type="match status" value="1"/>
</dbReference>
<sequence length="863" mass="94279">MTMPWSASASQTKFFSNTPSTPERSPNTISLSNTINNESQIRSALQRPNTPTSAAPRTPFFSPQPLSGLQRGAPNVRREARPDPWEHIPRSPLPPGSRPGTPQAPTSRPSTPLAPGSRPGTPRTPDPRLCQFPASPAERRQRLPHSPMPSPAPSPAPHAYSMSQRQVINLDDPPRYDSRPPPRHPGMLAPRSAAPQSQPKSASEWPNEKTPSSPYHPRQPPVLPPRPGQVPHTAHPLGSFPRHHSPRDGYRPRNDRDGSMTAAPDRDGKPRGFFDASFDKVKAALTSPLSALSGSNKSPDTPRSARPRDTRRFGYYEYKTPVTGEFEMKGKGEFGGFASAYPAVPPKDMKGDYPYSAKDYPYSAKPDYAAYPKSAVLFDGDVKTPHGERGFEDVTVLAVPNDDKADLEKGLDGSSTKPKGFLGSWRAQFREIRGRFKRPKSGRIPSYDADAEPQSLEQIERTLRETKVMAWTTLGGVWLMQFSTFGYIWTWNVYQDYYMNNHGDVHTRGKLAWIGSLQLTLCFAFGLISGTMLDRGYFYVATMLGSLIFGMGVFVLSFVDPASFFQLFVVQGLFTGCGLGLLFLPSALICMFHFKEKKALMTGIAMSGSAFGAMIYPIMVDKMFEPKGFQGAVRGSSYLVISTLVIANCLIAKPPKVWAPKYPPLDLLGCIKEPSYAAVCVGIFLTTLALYFPQNYIEDYAVQAGVNAEVSFYSVAVLGISALMGRIALGVAAEKLGAWNLLIPSTVMVFIMTCAMTGMRNAGSVVAVCIFYGFFAGAWLSLLITALASLAVRPSETGQRVGLALTASSLGAFLSLPAHAGLLGKDLVFNRAIGLMAVLVLLAVPAFVYVRIVVARKRRFRFV</sequence>
<protein>
    <submittedName>
        <fullName evidence="6">Major facilitator superfamily domain-containing protein</fullName>
    </submittedName>
</protein>
<feature type="domain" description="Major facilitator superfamily (MFS) profile" evidence="5">
    <location>
        <begin position="675"/>
        <end position="863"/>
    </location>
</feature>
<evidence type="ECO:0000256" key="4">
    <source>
        <dbReference type="SAM" id="Phobius"/>
    </source>
</evidence>
<dbReference type="GO" id="GO:0016020">
    <property type="term" value="C:membrane"/>
    <property type="evidence" value="ECO:0007669"/>
    <property type="project" value="UniProtKB-SubCell"/>
</dbReference>
<feature type="compositionally biased region" description="Pro residues" evidence="3">
    <location>
        <begin position="217"/>
        <end position="228"/>
    </location>
</feature>
<dbReference type="EMBL" id="JACGCI010000012">
    <property type="protein sequence ID" value="KAF6760458.1"/>
    <property type="molecule type" value="Genomic_DNA"/>
</dbReference>
<evidence type="ECO:0000256" key="2">
    <source>
        <dbReference type="ARBA" id="ARBA00006727"/>
    </source>
</evidence>
<dbReference type="InterPro" id="IPR020846">
    <property type="entry name" value="MFS_dom"/>
</dbReference>
<evidence type="ECO:0000313" key="7">
    <source>
        <dbReference type="Proteomes" id="UP000521943"/>
    </source>
</evidence>
<feature type="compositionally biased region" description="Polar residues" evidence="3">
    <location>
        <begin position="287"/>
        <end position="301"/>
    </location>
</feature>
<feature type="transmembrane region" description="Helical" evidence="4">
    <location>
        <begin position="565"/>
        <end position="592"/>
    </location>
</feature>
<feature type="transmembrane region" description="Helical" evidence="4">
    <location>
        <begin position="832"/>
        <end position="854"/>
    </location>
</feature>
<feature type="region of interest" description="Disordered" evidence="3">
    <location>
        <begin position="1"/>
        <end position="274"/>
    </location>
</feature>
<feature type="transmembrane region" description="Helical" evidence="4">
    <location>
        <begin position="599"/>
        <end position="619"/>
    </location>
</feature>
<dbReference type="Proteomes" id="UP000521943">
    <property type="component" value="Unassembled WGS sequence"/>
</dbReference>
<organism evidence="6 7">
    <name type="scientific">Ephemerocybe angulata</name>
    <dbReference type="NCBI Taxonomy" id="980116"/>
    <lineage>
        <taxon>Eukaryota</taxon>
        <taxon>Fungi</taxon>
        <taxon>Dikarya</taxon>
        <taxon>Basidiomycota</taxon>
        <taxon>Agaricomycotina</taxon>
        <taxon>Agaricomycetes</taxon>
        <taxon>Agaricomycetidae</taxon>
        <taxon>Agaricales</taxon>
        <taxon>Agaricineae</taxon>
        <taxon>Psathyrellaceae</taxon>
        <taxon>Ephemerocybe</taxon>
    </lineage>
</organism>
<dbReference type="OrthoDB" id="6499973at2759"/>
<dbReference type="InterPro" id="IPR011701">
    <property type="entry name" value="MFS"/>
</dbReference>
<feature type="compositionally biased region" description="Polar residues" evidence="3">
    <location>
        <begin position="1"/>
        <end position="55"/>
    </location>
</feature>
<feature type="transmembrane region" description="Helical" evidence="4">
    <location>
        <begin position="801"/>
        <end position="820"/>
    </location>
</feature>
<dbReference type="Pfam" id="PF07690">
    <property type="entry name" value="MFS_1"/>
    <property type="match status" value="1"/>
</dbReference>
<keyword evidence="4" id="KW-0472">Membrane</keyword>
<feature type="transmembrane region" description="Helical" evidence="4">
    <location>
        <begin position="673"/>
        <end position="692"/>
    </location>
</feature>
<comment type="caution">
    <text evidence="6">The sequence shown here is derived from an EMBL/GenBank/DDBJ whole genome shotgun (WGS) entry which is preliminary data.</text>
</comment>
<proteinExistence type="inferred from homology"/>